<name>A0A2P6NNE5_9EUKA</name>
<protein>
    <submittedName>
        <fullName evidence="3">Uncharacterized protein</fullName>
    </submittedName>
</protein>
<comment type="caution">
    <text evidence="3">The sequence shown here is derived from an EMBL/GenBank/DDBJ whole genome shotgun (WGS) entry which is preliminary data.</text>
</comment>
<keyword evidence="4" id="KW-1185">Reference proteome</keyword>
<accession>A0A2P6NNE5</accession>
<feature type="transmembrane region" description="Helical" evidence="2">
    <location>
        <begin position="89"/>
        <end position="108"/>
    </location>
</feature>
<proteinExistence type="predicted"/>
<evidence type="ECO:0000256" key="1">
    <source>
        <dbReference type="SAM" id="MobiDB-lite"/>
    </source>
</evidence>
<feature type="region of interest" description="Disordered" evidence="1">
    <location>
        <begin position="1"/>
        <end position="22"/>
    </location>
</feature>
<feature type="transmembrane region" description="Helical" evidence="2">
    <location>
        <begin position="151"/>
        <end position="171"/>
    </location>
</feature>
<keyword evidence="2" id="KW-0472">Membrane</keyword>
<dbReference type="AlphaFoldDB" id="A0A2P6NNE5"/>
<organism evidence="3 4">
    <name type="scientific">Planoprotostelium fungivorum</name>
    <dbReference type="NCBI Taxonomy" id="1890364"/>
    <lineage>
        <taxon>Eukaryota</taxon>
        <taxon>Amoebozoa</taxon>
        <taxon>Evosea</taxon>
        <taxon>Variosea</taxon>
        <taxon>Cavosteliida</taxon>
        <taxon>Cavosteliaceae</taxon>
        <taxon>Planoprotostelium</taxon>
    </lineage>
</organism>
<reference evidence="3 4" key="1">
    <citation type="journal article" date="2018" name="Genome Biol. Evol.">
        <title>Multiple Roots of Fruiting Body Formation in Amoebozoa.</title>
        <authorList>
            <person name="Hillmann F."/>
            <person name="Forbes G."/>
            <person name="Novohradska S."/>
            <person name="Ferling I."/>
            <person name="Riege K."/>
            <person name="Groth M."/>
            <person name="Westermann M."/>
            <person name="Marz M."/>
            <person name="Spaller T."/>
            <person name="Winckler T."/>
            <person name="Schaap P."/>
            <person name="Glockner G."/>
        </authorList>
    </citation>
    <scope>NUCLEOTIDE SEQUENCE [LARGE SCALE GENOMIC DNA]</scope>
    <source>
        <strain evidence="3 4">Jena</strain>
    </source>
</reference>
<evidence type="ECO:0000256" key="2">
    <source>
        <dbReference type="SAM" id="Phobius"/>
    </source>
</evidence>
<dbReference type="EMBL" id="MDYQ01000044">
    <property type="protein sequence ID" value="PRP85483.1"/>
    <property type="molecule type" value="Genomic_DNA"/>
</dbReference>
<keyword evidence="2" id="KW-0812">Transmembrane</keyword>
<feature type="transmembrane region" description="Helical" evidence="2">
    <location>
        <begin position="120"/>
        <end position="139"/>
    </location>
</feature>
<sequence length="234" mass="25483">MGNVPPVINHNKSRSRAARMGGQSATWQETILSLRLPTDVEVWALQNSQDPALDAYVALPTDTAAQKIMDYFYLQQTHQARLPIRVGRMFVLGVEVLANLLSIVPLVLSCVSRHFDQWETILFAVVTGVCLCLIAPLKTTSLWFPRMWNNWAVRTVLVSLCLISYALVVGVNEPNAFDERSAGGLGVGLTCFLLIVDGGQNNNSPLSFVIQQTCGDGDKGVAYAVSGSVTLMVS</sequence>
<evidence type="ECO:0000313" key="3">
    <source>
        <dbReference type="EMBL" id="PRP85483.1"/>
    </source>
</evidence>
<evidence type="ECO:0000313" key="4">
    <source>
        <dbReference type="Proteomes" id="UP000241769"/>
    </source>
</evidence>
<keyword evidence="2" id="KW-1133">Transmembrane helix</keyword>
<gene>
    <name evidence="3" type="ORF">PROFUN_06852</name>
</gene>
<dbReference type="InParanoid" id="A0A2P6NNE5"/>
<dbReference type="Proteomes" id="UP000241769">
    <property type="component" value="Unassembled WGS sequence"/>
</dbReference>